<feature type="region of interest" description="Disordered" evidence="1">
    <location>
        <begin position="282"/>
        <end position="305"/>
    </location>
</feature>
<keyword evidence="3" id="KW-1185">Reference proteome</keyword>
<dbReference type="InterPro" id="IPR027706">
    <property type="entry name" value="PGP_Pase"/>
</dbReference>
<accession>A0A066VUT2</accession>
<dbReference type="RefSeq" id="XP_013243098.1">
    <property type="nucleotide sequence ID" value="XM_013387644.1"/>
</dbReference>
<feature type="region of interest" description="Disordered" evidence="1">
    <location>
        <begin position="506"/>
        <end position="536"/>
    </location>
</feature>
<evidence type="ECO:0000313" key="2">
    <source>
        <dbReference type="EMBL" id="KDN45241.1"/>
    </source>
</evidence>
<feature type="compositionally biased region" description="Low complexity" evidence="1">
    <location>
        <begin position="446"/>
        <end position="460"/>
    </location>
</feature>
<organism evidence="2 3">
    <name type="scientific">Tilletiaria anomala (strain ATCC 24038 / CBS 436.72 / UBC 951)</name>
    <dbReference type="NCBI Taxonomy" id="1037660"/>
    <lineage>
        <taxon>Eukaryota</taxon>
        <taxon>Fungi</taxon>
        <taxon>Dikarya</taxon>
        <taxon>Basidiomycota</taxon>
        <taxon>Ustilaginomycotina</taxon>
        <taxon>Exobasidiomycetes</taxon>
        <taxon>Georgefischeriales</taxon>
        <taxon>Tilletiariaceae</taxon>
        <taxon>Tilletiaria</taxon>
    </lineage>
</organism>
<dbReference type="Gene3D" id="3.40.50.1000">
    <property type="entry name" value="HAD superfamily/HAD-like"/>
    <property type="match status" value="1"/>
</dbReference>
<dbReference type="OrthoDB" id="198652at2759"/>
<proteinExistence type="predicted"/>
<evidence type="ECO:0000256" key="1">
    <source>
        <dbReference type="SAM" id="MobiDB-lite"/>
    </source>
</evidence>
<gene>
    <name evidence="2" type="ORF">K437DRAFT_256692</name>
</gene>
<name>A0A066VUT2_TILAU</name>
<dbReference type="GO" id="GO:0008962">
    <property type="term" value="F:phosphatidylglycerophosphatase activity"/>
    <property type="evidence" value="ECO:0007669"/>
    <property type="project" value="InterPro"/>
</dbReference>
<sequence>MANWAAIAGCLAAISRPGLLLPDIAVRDIRALDWRALYNSGVRGVVFDKDNCLTKPFRGRLVPELEESFAQCQGTFGKSNVLIVSNSAGSYQDPLGIRAAEVSVNLGGTAVLYHKAKKPSIHCARQVISYFHERSVLGSILVVGDRPTTDVILSHRISDSLAKLRRTTNQSKHQPPGGLTLSAGMQLCSGTSDLSSESMHRGYARGVAVLTTGLWENEGRINSLIRCLENAILRVLVRRRLEPGGGWRRSAPRPVMEALSIDGPSIGFVDAHSSRWQLIATRHSQPSRQHGNDTLPSSAEASDDQFPFSHAAKPHQATDPQVSDLIRTCLPALFSATQFLASWRPILWVDRNFREGVRIVWLGLVEGLLQAGIWKPRRPSDLPEDGSDNRNDARLAPRTIQRSPDLPFFANTTRRPTSLLASGRGHTTVSDVFDRRLFATIARRSYSSSPSLSSGPGPSGNQKQKIRGRVPLRNWIAALSALVIAPTGYMFGAWLHELQEEKEAAKEADLTAAASLKPADEEAKRTGSSARREAEEARQSILLSKYHLEREKRELRDKIANLQGRQSP</sequence>
<comment type="caution">
    <text evidence="2">The sequence shown here is derived from an EMBL/GenBank/DDBJ whole genome shotgun (WGS) entry which is preliminary data.</text>
</comment>
<feature type="compositionally biased region" description="Polar residues" evidence="1">
    <location>
        <begin position="282"/>
        <end position="300"/>
    </location>
</feature>
<reference evidence="2 3" key="1">
    <citation type="submission" date="2014-05" db="EMBL/GenBank/DDBJ databases">
        <title>Draft genome sequence of a rare smut relative, Tilletiaria anomala UBC 951.</title>
        <authorList>
            <consortium name="DOE Joint Genome Institute"/>
            <person name="Toome M."/>
            <person name="Kuo A."/>
            <person name="Henrissat B."/>
            <person name="Lipzen A."/>
            <person name="Tritt A."/>
            <person name="Yoshinaga Y."/>
            <person name="Zane M."/>
            <person name="Barry K."/>
            <person name="Grigoriev I.V."/>
            <person name="Spatafora J.W."/>
            <person name="Aimea M.C."/>
        </authorList>
    </citation>
    <scope>NUCLEOTIDE SEQUENCE [LARGE SCALE GENOMIC DNA]</scope>
    <source>
        <strain evidence="2 3">UBC 951</strain>
    </source>
</reference>
<dbReference type="OMA" id="NCLTAPH"/>
<dbReference type="EMBL" id="JMSN01000044">
    <property type="protein sequence ID" value="KDN45241.1"/>
    <property type="molecule type" value="Genomic_DNA"/>
</dbReference>
<dbReference type="GeneID" id="25264497"/>
<feature type="compositionally biased region" description="Basic and acidic residues" evidence="1">
    <location>
        <begin position="518"/>
        <end position="536"/>
    </location>
</feature>
<dbReference type="HOGENOM" id="CLU_399072_0_0_1"/>
<dbReference type="Pfam" id="PF09419">
    <property type="entry name" value="PGP_phosphatase"/>
    <property type="match status" value="1"/>
</dbReference>
<evidence type="ECO:0000313" key="3">
    <source>
        <dbReference type="Proteomes" id="UP000027361"/>
    </source>
</evidence>
<feature type="region of interest" description="Disordered" evidence="1">
    <location>
        <begin position="446"/>
        <end position="465"/>
    </location>
</feature>
<dbReference type="InParanoid" id="A0A066VUT2"/>
<dbReference type="InterPro" id="IPR023214">
    <property type="entry name" value="HAD_sf"/>
</dbReference>
<dbReference type="STRING" id="1037660.A0A066VUT2"/>
<dbReference type="Proteomes" id="UP000027361">
    <property type="component" value="Unassembled WGS sequence"/>
</dbReference>
<protein>
    <recommendedName>
        <fullName evidence="4">HAD-superfamily phosphatase</fullName>
    </recommendedName>
</protein>
<evidence type="ECO:0008006" key="4">
    <source>
        <dbReference type="Google" id="ProtNLM"/>
    </source>
</evidence>
<dbReference type="AlphaFoldDB" id="A0A066VUT2"/>
<feature type="region of interest" description="Disordered" evidence="1">
    <location>
        <begin position="375"/>
        <end position="397"/>
    </location>
</feature>